<proteinExistence type="predicted"/>
<dbReference type="EMBL" id="BAABGY010000007">
    <property type="protein sequence ID" value="GAA4327670.1"/>
    <property type="molecule type" value="Genomic_DNA"/>
</dbReference>
<name>A0ABP8GNL1_9BACT</name>
<evidence type="ECO:0000313" key="2">
    <source>
        <dbReference type="Proteomes" id="UP001501725"/>
    </source>
</evidence>
<accession>A0ABP8GNL1</accession>
<organism evidence="1 2">
    <name type="scientific">Flaviaesturariibacter amylovorans</name>
    <dbReference type="NCBI Taxonomy" id="1084520"/>
    <lineage>
        <taxon>Bacteria</taxon>
        <taxon>Pseudomonadati</taxon>
        <taxon>Bacteroidota</taxon>
        <taxon>Chitinophagia</taxon>
        <taxon>Chitinophagales</taxon>
        <taxon>Chitinophagaceae</taxon>
        <taxon>Flaviaestuariibacter</taxon>
    </lineage>
</organism>
<dbReference type="InterPro" id="IPR057695">
    <property type="entry name" value="DUF7935"/>
</dbReference>
<evidence type="ECO:0000313" key="1">
    <source>
        <dbReference type="EMBL" id="GAA4327670.1"/>
    </source>
</evidence>
<sequence>MDMDMSTVSLLVAAVALAVALVALFRKSAPAPPAAVPAHNSQLLPLQLQAYERLVILCERISLPALISRTAAADLSAQEMRYVLIENIKQEFDYNASQQIYVSAAAWDAVRSLRDQNMLVINQVSNVLAPTARASELNKQLLEVLIGQEGKALHSAALETLNDEAKRIMR</sequence>
<dbReference type="Pfam" id="PF25589">
    <property type="entry name" value="DUF7935"/>
    <property type="match status" value="1"/>
</dbReference>
<dbReference type="Proteomes" id="UP001501725">
    <property type="component" value="Unassembled WGS sequence"/>
</dbReference>
<gene>
    <name evidence="1" type="ORF">GCM10023184_17010</name>
</gene>
<keyword evidence="2" id="KW-1185">Reference proteome</keyword>
<comment type="caution">
    <text evidence="1">The sequence shown here is derived from an EMBL/GenBank/DDBJ whole genome shotgun (WGS) entry which is preliminary data.</text>
</comment>
<reference evidence="2" key="1">
    <citation type="journal article" date="2019" name="Int. J. Syst. Evol. Microbiol.">
        <title>The Global Catalogue of Microorganisms (GCM) 10K type strain sequencing project: providing services to taxonomists for standard genome sequencing and annotation.</title>
        <authorList>
            <consortium name="The Broad Institute Genomics Platform"/>
            <consortium name="The Broad Institute Genome Sequencing Center for Infectious Disease"/>
            <person name="Wu L."/>
            <person name="Ma J."/>
        </authorList>
    </citation>
    <scope>NUCLEOTIDE SEQUENCE [LARGE SCALE GENOMIC DNA]</scope>
    <source>
        <strain evidence="2">JCM 17919</strain>
    </source>
</reference>
<protein>
    <submittedName>
        <fullName evidence="1">Uncharacterized protein</fullName>
    </submittedName>
</protein>